<evidence type="ECO:0000313" key="4">
    <source>
        <dbReference type="Proteomes" id="UP000553209"/>
    </source>
</evidence>
<dbReference type="InterPro" id="IPR036457">
    <property type="entry name" value="PPM-type-like_dom_sf"/>
</dbReference>
<dbReference type="AlphaFoldDB" id="A0A7X6MB96"/>
<keyword evidence="4" id="KW-1185">Reference proteome</keyword>
<evidence type="ECO:0000313" key="3">
    <source>
        <dbReference type="EMBL" id="NKY97399.1"/>
    </source>
</evidence>
<gene>
    <name evidence="3" type="ORF">HGB44_06895</name>
</gene>
<evidence type="ECO:0000259" key="2">
    <source>
        <dbReference type="SMART" id="SM00331"/>
    </source>
</evidence>
<organism evidence="3 4">
    <name type="scientific">Nocardiopsis alborubida</name>
    <dbReference type="NCBI Taxonomy" id="146802"/>
    <lineage>
        <taxon>Bacteria</taxon>
        <taxon>Bacillati</taxon>
        <taxon>Actinomycetota</taxon>
        <taxon>Actinomycetes</taxon>
        <taxon>Streptosporangiales</taxon>
        <taxon>Nocardiopsidaceae</taxon>
        <taxon>Nocardiopsis</taxon>
    </lineage>
</organism>
<accession>A0A7X6MB96</accession>
<evidence type="ECO:0000256" key="1">
    <source>
        <dbReference type="ARBA" id="ARBA00022801"/>
    </source>
</evidence>
<dbReference type="InterPro" id="IPR001932">
    <property type="entry name" value="PPM-type_phosphatase-like_dom"/>
</dbReference>
<dbReference type="SUPFAM" id="SSF81606">
    <property type="entry name" value="PP2C-like"/>
    <property type="match status" value="1"/>
</dbReference>
<dbReference type="PANTHER" id="PTHR43156">
    <property type="entry name" value="STAGE II SPORULATION PROTEIN E-RELATED"/>
    <property type="match status" value="1"/>
</dbReference>
<name>A0A7X6MB96_9ACTN</name>
<dbReference type="PANTHER" id="PTHR43156:SF2">
    <property type="entry name" value="STAGE II SPORULATION PROTEIN E"/>
    <property type="match status" value="1"/>
</dbReference>
<dbReference type="SMART" id="SM00331">
    <property type="entry name" value="PP2C_SIG"/>
    <property type="match status" value="1"/>
</dbReference>
<dbReference type="RefSeq" id="WP_061082200.1">
    <property type="nucleotide sequence ID" value="NZ_JAAXPG010000005.1"/>
</dbReference>
<dbReference type="InterPro" id="IPR052016">
    <property type="entry name" value="Bact_Sigma-Reg"/>
</dbReference>
<sequence length="374" mass="40761">MAVLREALAADYAAASAELFLADYGLKVLCHVPDPPGECAGEYSVFNSVVGRVFGAQETFVEDSFGSEAVTVHLPVSARGDRLGVLTVELKARDYSAEVLTQLEQVADVLGHELLVAERDTDVYRSLRRRDRLTLAAEVQWDLLPGRGFECPEYSIGAQLEPAYSIRGDNFDWSAAPDQLILGITNGMGEGIDASLLTSLAVNALRNARRGGIPLADQVALADKAVYSHYRGERYLDVLLLGFDLATGEVQAVDAGSPLLYRLRGDRVEQLPFEAQLPMGMAEDTVYTAESFRVEPGDRLVFVSDGVFDARGASEEETFGSRALSRAILATRLVPSASVPQEVLRHLAEYRGEHESVDDALVVCLDWRGRTEHA</sequence>
<dbReference type="Gene3D" id="3.60.40.10">
    <property type="entry name" value="PPM-type phosphatase domain"/>
    <property type="match status" value="1"/>
</dbReference>
<dbReference type="GO" id="GO:0016791">
    <property type="term" value="F:phosphatase activity"/>
    <property type="evidence" value="ECO:0007669"/>
    <property type="project" value="TreeGrafter"/>
</dbReference>
<dbReference type="EMBL" id="JAAXPG010000005">
    <property type="protein sequence ID" value="NKY97399.1"/>
    <property type="molecule type" value="Genomic_DNA"/>
</dbReference>
<protein>
    <submittedName>
        <fullName evidence="3">Serine/threonine-protein phosphatase</fullName>
    </submittedName>
</protein>
<dbReference type="Proteomes" id="UP000553209">
    <property type="component" value="Unassembled WGS sequence"/>
</dbReference>
<feature type="domain" description="PPM-type phosphatase" evidence="2">
    <location>
        <begin position="153"/>
        <end position="367"/>
    </location>
</feature>
<comment type="caution">
    <text evidence="3">The sequence shown here is derived from an EMBL/GenBank/DDBJ whole genome shotgun (WGS) entry which is preliminary data.</text>
</comment>
<keyword evidence="1" id="KW-0378">Hydrolase</keyword>
<proteinExistence type="predicted"/>
<reference evidence="3 4" key="1">
    <citation type="submission" date="2020-04" db="EMBL/GenBank/DDBJ databases">
        <title>MicrobeNet Type strains.</title>
        <authorList>
            <person name="Nicholson A.C."/>
        </authorList>
    </citation>
    <scope>NUCLEOTIDE SEQUENCE [LARGE SCALE GENOMIC DNA]</scope>
    <source>
        <strain evidence="3 4">ATCC 23612</strain>
    </source>
</reference>
<dbReference type="Pfam" id="PF07228">
    <property type="entry name" value="SpoIIE"/>
    <property type="match status" value="1"/>
</dbReference>